<name>A0A4W5M9N2_9TELE</name>
<dbReference type="InterPro" id="IPR035992">
    <property type="entry name" value="Ricin_B-like_lectins"/>
</dbReference>
<dbReference type="GeneTree" id="ENSGT00970000197825"/>
<keyword evidence="1" id="KW-0732">Signal</keyword>
<dbReference type="AlphaFoldDB" id="A0A4W5M9N2"/>
<sequence>MTTIMMTVLMLFIQTTLGAPETDGPFNLFNAESGIRQELARWVSGGRLYYIKIGKCAGVSGQTDGSTLVYSDCDEKSHLQQWECSNNTLLTLKGQTLYLHVNDNNGLALSRDMGPRSRWIISGTTDGPCSRTHRGTGLE</sequence>
<reference evidence="3" key="2">
    <citation type="submission" date="2025-08" db="UniProtKB">
        <authorList>
            <consortium name="Ensembl"/>
        </authorList>
    </citation>
    <scope>IDENTIFICATION</scope>
</reference>
<proteinExistence type="predicted"/>
<feature type="domain" description="Ricin B lectin" evidence="2">
    <location>
        <begin position="38"/>
        <end position="129"/>
    </location>
</feature>
<keyword evidence="4" id="KW-1185">Reference proteome</keyword>
<evidence type="ECO:0000256" key="1">
    <source>
        <dbReference type="SAM" id="SignalP"/>
    </source>
</evidence>
<organism evidence="3 4">
    <name type="scientific">Hucho hucho</name>
    <name type="common">huchen</name>
    <dbReference type="NCBI Taxonomy" id="62062"/>
    <lineage>
        <taxon>Eukaryota</taxon>
        <taxon>Metazoa</taxon>
        <taxon>Chordata</taxon>
        <taxon>Craniata</taxon>
        <taxon>Vertebrata</taxon>
        <taxon>Euteleostomi</taxon>
        <taxon>Actinopterygii</taxon>
        <taxon>Neopterygii</taxon>
        <taxon>Teleostei</taxon>
        <taxon>Protacanthopterygii</taxon>
        <taxon>Salmoniformes</taxon>
        <taxon>Salmonidae</taxon>
        <taxon>Salmoninae</taxon>
        <taxon>Hucho</taxon>
    </lineage>
</organism>
<dbReference type="Gene3D" id="2.80.10.50">
    <property type="match status" value="1"/>
</dbReference>
<dbReference type="STRING" id="62062.ENSHHUP00000035416"/>
<evidence type="ECO:0000259" key="2">
    <source>
        <dbReference type="Pfam" id="PF24562"/>
    </source>
</evidence>
<reference evidence="4" key="1">
    <citation type="submission" date="2018-06" db="EMBL/GenBank/DDBJ databases">
        <title>Genome assembly of Danube salmon.</title>
        <authorList>
            <person name="Macqueen D.J."/>
            <person name="Gundappa M.K."/>
        </authorList>
    </citation>
    <scope>NUCLEOTIDE SEQUENCE [LARGE SCALE GENOMIC DNA]</scope>
</reference>
<feature type="chain" id="PRO_5021422605" description="Ricin B lectin domain-containing protein" evidence="1">
    <location>
        <begin position="19"/>
        <end position="139"/>
    </location>
</feature>
<dbReference type="Ensembl" id="ENSHHUT00000036838.1">
    <property type="protein sequence ID" value="ENSHHUP00000035416.1"/>
    <property type="gene ID" value="ENSHHUG00000022286.1"/>
</dbReference>
<dbReference type="SUPFAM" id="SSF50370">
    <property type="entry name" value="Ricin B-like lectins"/>
    <property type="match status" value="1"/>
</dbReference>
<dbReference type="Pfam" id="PF24562">
    <property type="entry name" value="CysR_MRC2_N"/>
    <property type="match status" value="1"/>
</dbReference>
<evidence type="ECO:0000313" key="4">
    <source>
        <dbReference type="Proteomes" id="UP000314982"/>
    </source>
</evidence>
<dbReference type="InterPro" id="IPR000772">
    <property type="entry name" value="Ricin_B_lectin"/>
</dbReference>
<protein>
    <recommendedName>
        <fullName evidence="2">Ricin B lectin domain-containing protein</fullName>
    </recommendedName>
</protein>
<accession>A0A4W5M9N2</accession>
<dbReference type="Proteomes" id="UP000314982">
    <property type="component" value="Unassembled WGS sequence"/>
</dbReference>
<evidence type="ECO:0000313" key="3">
    <source>
        <dbReference type="Ensembl" id="ENSHHUP00000035416.1"/>
    </source>
</evidence>
<reference evidence="3" key="3">
    <citation type="submission" date="2025-09" db="UniProtKB">
        <authorList>
            <consortium name="Ensembl"/>
        </authorList>
    </citation>
    <scope>IDENTIFICATION</scope>
</reference>
<feature type="signal peptide" evidence="1">
    <location>
        <begin position="1"/>
        <end position="18"/>
    </location>
</feature>